<dbReference type="Gene3D" id="3.60.15.10">
    <property type="entry name" value="Ribonuclease Z/Hydroxyacylglutathione hydrolase-like"/>
    <property type="match status" value="1"/>
</dbReference>
<evidence type="ECO:0000259" key="2">
    <source>
        <dbReference type="Pfam" id="PF20248"/>
    </source>
</evidence>
<comment type="caution">
    <text evidence="3">The sequence shown here is derived from an EMBL/GenBank/DDBJ whole genome shotgun (WGS) entry which is preliminary data.</text>
</comment>
<dbReference type="PANTHER" id="PTHR30619">
    <property type="entry name" value="DNA INTERNALIZATION/COMPETENCE PROTEIN COMEC/REC2"/>
    <property type="match status" value="1"/>
</dbReference>
<evidence type="ECO:0000313" key="3">
    <source>
        <dbReference type="EMBL" id="KAF5644976.1"/>
    </source>
</evidence>
<keyword evidence="4" id="KW-1185">Reference proteome</keyword>
<organism evidence="3 4">
    <name type="scientific">Fusarium tjaetaba</name>
    <dbReference type="NCBI Taxonomy" id="1567544"/>
    <lineage>
        <taxon>Eukaryota</taxon>
        <taxon>Fungi</taxon>
        <taxon>Dikarya</taxon>
        <taxon>Ascomycota</taxon>
        <taxon>Pezizomycotina</taxon>
        <taxon>Sordariomycetes</taxon>
        <taxon>Hypocreomycetidae</taxon>
        <taxon>Hypocreales</taxon>
        <taxon>Nectriaceae</taxon>
        <taxon>Fusarium</taxon>
        <taxon>Fusarium fujikuroi species complex</taxon>
    </lineage>
</organism>
<dbReference type="InterPro" id="IPR036866">
    <property type="entry name" value="RibonucZ/Hydroxyglut_hydro"/>
</dbReference>
<evidence type="ECO:0000256" key="1">
    <source>
        <dbReference type="SAM" id="MobiDB-lite"/>
    </source>
</evidence>
<proteinExistence type="predicted"/>
<protein>
    <submittedName>
        <fullName evidence="3">Transcriptional activator srcap</fullName>
    </submittedName>
</protein>
<feature type="region of interest" description="Disordered" evidence="1">
    <location>
        <begin position="2127"/>
        <end position="2153"/>
    </location>
</feature>
<dbReference type="EMBL" id="JAAQRI010000052">
    <property type="protein sequence ID" value="KAF5644976.1"/>
    <property type="molecule type" value="Genomic_DNA"/>
</dbReference>
<dbReference type="Proteomes" id="UP000530670">
    <property type="component" value="Unassembled WGS sequence"/>
</dbReference>
<name>A0A8H5S6R2_9HYPO</name>
<dbReference type="SUPFAM" id="SSF56281">
    <property type="entry name" value="Metallo-hydrolase/oxidoreductase"/>
    <property type="match status" value="1"/>
</dbReference>
<sequence length="2428" mass="264104">MPTYRVDTFQIALGVVGDSAIHLLIKEPSEVVWAMLVDGGDSGGEEKIRDTMAWIEQSTKYNIYQKTQPRLQFDAVVITHWDKDHWTGVLNLMKQAYEKQPLERKLPFFKYDEETMGDASPLTIIYCPEEGFLSKSTLRFDPKPPNANPVDVNFRFGKNEILRACRLRMEPKKVPTQGPVSTLLGTNLITGKDIEPISNVQNINSPRALLLANPPDQRQPGIYIIGVSTRVFGPLPPNNLAEESRGPILLDKGVGFVDENKPGTPTNKSSIACMIMWDTAPSPRLSHYFAGDMHWQEEKSLVEWTKASGDRNRIGKYVSSLKLSHHGAKSSTPTMMLEKFNPHNLIASVGERNGHPSWEFLFYVQGWMAAEGPQKAAYPPVLTTQFPYYLARWRDPNNNSNEDWIPLPGGSSNQMSMRILDGSDKSASANGYRAAVVAIFDRAGTAVIDRTGLVLSDPFADWDTAKANDQTLDAKAWARTRIADSWSRLSPVQADMHPGVGVIRSNDNFKLTRRQNMMLFYIIESVNDSKRDGGVLMVHGGLANQPKRLRPDPNLVPPTAPITVNLSFPKSPALGVQTNISFFNVPAKPNRHRKAIDSEGMSEFGRLYKRKKSPKDLEAPGMSAPVYSPASGTNPNENDDLLDFAATARNLSDNIGGDTDSMEFDGGSPPVIGPLPVPGIPGPPPGKGLKDLEAPFFFICSSDLKYNGPPPNTVKQLTSAHPLNEFVSTFHLKGIILARQPDPSQTDQVSLHDQDQFLGWLRTALVPPGQQTLSIPHALDGSPNIGFTAFTNPQIADYFTDFALTIPMLGGSMNYSSQATAAQLNLPTTLFGPGSTVPWENSLILGLESPESYQNLTLAMILKPATDRGATLGLLNILKLLLGDDTFHVDTSTTAATRNAIWFEPMSAYNTVVRTQYAADAGLLAALNSWIKLTDFSIDTFTLITKLRSSWIPTSEALAALNRWEVLIHSTCTIRDPNGDTIASPMVLFDFQSQSLTITLQFDTPPDMDGILKWVLLQVSDAHFDFQHWFSQATTKNFSTPVFRRLVLVVDLDEQGGFPTRLDGLSIDLEVGVLFGKTEGQEEDVVFLFTYDWSQQNGSSLQGTLWCPPPDDPIVDRRLLPGYEPCKQFEPATVTPTAPWAGSLDLANLIPNGSDNAKIINIPDGIPSEVIMVELAIDKDGISFQAKLECKEPVQNNSGGFPTIFLSRISLNASYAFTKQFSVGFGFGITMFPQEGSTVLPIELTGAVNYNSGSWSASAAVETPSMQGAHLLSYFDSDTKDDAAALIQHIQLLYLSLDYQYSNGVGSSFQFTGSMGIGELELDLNFNYTSGQPWTFTATVDTFPGSTSTLQHILDSIVGDATVNLPSCVADIKVGDTSGVAEPLFKLTLQGLKTNSGTKDGKGVISKLEVNIGVVSFTFLQYRNSSWDINNNASKRVLRLEVHNLPDFDIPVLGTIPLSETIEEICFMWVQDGSNTNVEGQKPGLTKKEIETLNEEAFTTAPLYYKATREKYADTDVLIEAGCHFVIVTKDAKGSINVVMDYVFLKPSSDDHVPPPSAALFLHAAAKRRYGSSAIIHSKIKGEVDALADANAGSGTQKTSFKVSLGPLDISNVGIRFSNSVFSLCFDASIAVGPTAMALQGFSIDFDFGNGHDLQHNFPVPGFSLQGFIISFDRPPLAVGGGLIRVPTANKGDTYWAGGVDIEFRAWSFLAAGAYGSLTVDGETFTTTFVFAQLQGPLINMSYASINDLTGGFGYNNNLTLPAIADVPAFPFLALPKPPKPSPTGNSTMDMLTALLKGQWFSPRNGSFWIAAGFTVTALQMLQVTAVATIQCDPEVKAGIYAVAIADIPSTKAKFKLAHIELGIAATVDLAKGIAAFEAQLAPSSFILDPACHLTGGFALYYWFTGTSGQQAGKPGDWVFTLGGYHAAYKPPSQYPNPPRLQIQWSLGPLSITGQAYFAITPVACMAGGCLHASLNIGVLSAWLDAYADFIINYSPFSFKAAGGLSVGVRYTLDLLFVTLHINIEISAMLTLMGPPFHGSIYVDFWVFGFTVNFGTQEPPVIAKATLEEFYYLALQKDSPTAQTTPPTPHKFNCLSGLIPSPPPDEAKKARWRKRLGTLGAYGKARLREEDEDEIHSQEKAVGDSEGDDDSDELPPVWEVHAGTFTFSISSVFAVSDVTLNATDADPVDFSAPQPQTTDIYSRPMYLTTTDKPLKSELVVTIAATTPKTQLQLQDGPNPWVIRPLIDQMPRALWDSYDPNTDPNNGSKALLNNPGNPTVPLMMSVLLIPPEPRLSKDLIQSFDAVASLPQDVLANPPDFPPYADTANTAWLPIPPTEPPLPDPALPWENVKAAWETPELGVGAASVMSTAWNECMGWGVQPPSLASTRCSKAKTQSSPLVSGAVPKRLVAELEALYVAAPMMGVAQTV</sequence>
<accession>A0A8H5S6R2</accession>
<dbReference type="Pfam" id="PF20248">
    <property type="entry name" value="DUF6603"/>
    <property type="match status" value="1"/>
</dbReference>
<dbReference type="RefSeq" id="XP_037210275.1">
    <property type="nucleotide sequence ID" value="XM_037348812.1"/>
</dbReference>
<dbReference type="InterPro" id="IPR052159">
    <property type="entry name" value="Competence_DNA_uptake"/>
</dbReference>
<reference evidence="3 4" key="1">
    <citation type="submission" date="2020-05" db="EMBL/GenBank/DDBJ databases">
        <title>Identification and distribution of gene clusters putatively required for synthesis of sphingolipid metabolism inhibitors in phylogenetically diverse species of the filamentous fungus Fusarium.</title>
        <authorList>
            <person name="Kim H.-S."/>
            <person name="Busman M."/>
            <person name="Brown D.W."/>
            <person name="Divon H."/>
            <person name="Uhlig S."/>
            <person name="Proctor R.H."/>
        </authorList>
    </citation>
    <scope>NUCLEOTIDE SEQUENCE [LARGE SCALE GENOMIC DNA]</scope>
    <source>
        <strain evidence="3 4">NRRL 66243</strain>
    </source>
</reference>
<dbReference type="GeneID" id="59301082"/>
<gene>
    <name evidence="3" type="ORF">FTJAE_2600</name>
</gene>
<evidence type="ECO:0000313" key="4">
    <source>
        <dbReference type="Proteomes" id="UP000530670"/>
    </source>
</evidence>
<dbReference type="OrthoDB" id="5352492at2759"/>
<feature type="domain" description="DUF6603" evidence="2">
    <location>
        <begin position="1602"/>
        <end position="2087"/>
    </location>
</feature>
<dbReference type="InterPro" id="IPR046538">
    <property type="entry name" value="DUF6603"/>
</dbReference>
<dbReference type="PANTHER" id="PTHR30619:SF1">
    <property type="entry name" value="RECOMBINATION PROTEIN 2"/>
    <property type="match status" value="1"/>
</dbReference>